<feature type="transmembrane region" description="Helical" evidence="2">
    <location>
        <begin position="57"/>
        <end position="83"/>
    </location>
</feature>
<reference evidence="3 4" key="2">
    <citation type="journal article" date="2018" name="Proc. Natl. Acad. Sci.">
        <title>RNAi is a critical determinant of centromere evolution in closely related fungi.</title>
        <authorList>
            <person name="Yadav V."/>
            <person name="Sun S."/>
            <person name="Billmyre R.B."/>
            <person name="Thimmappa B.C."/>
            <person name="Shea T."/>
            <person name="Lintner R."/>
            <person name="Bakkeren G."/>
            <person name="Cuomo C.A."/>
            <person name="Heitman J."/>
            <person name="Sanyal K."/>
        </authorList>
    </citation>
    <scope>NUCLEOTIDE SEQUENCE [LARGE SCALE GENOMIC DNA]</scope>
    <source>
        <strain evidence="3 4">R265</strain>
    </source>
</reference>
<sequence>MSFKDSASNGPFLYPFDPASPLFVLKGILATGTFGAVTGASIGALQSKNPYTLGTNMAINMSIAGLAFFTVREYLVSPFLLIIEATPAHSRRLMEIQLSEKQRSKLPQVTSIGQVRTNRVLDSALAGALTGGVLSATFRGRATFGKAALTSALITSALQLSANQLRVMRLNYLAKNQTRISSLDTVAPSEQEPTATFDALKSSIPSPEPTSPPSLPERLMSSLTKVLPVRKLSNEEYLATLEKKRAEVDKRLKEIDEEEIRMYEWAQKQQQRPT</sequence>
<keyword evidence="2" id="KW-0472">Membrane</keyword>
<feature type="region of interest" description="Disordered" evidence="1">
    <location>
        <begin position="198"/>
        <end position="217"/>
    </location>
</feature>
<dbReference type="GeneID" id="88176897"/>
<organism evidence="3 4">
    <name type="scientific">Cryptococcus deuterogattii (strain R265)</name>
    <name type="common">Cryptococcus gattii VGII (strain R265)</name>
    <dbReference type="NCBI Taxonomy" id="294750"/>
    <lineage>
        <taxon>Eukaryota</taxon>
        <taxon>Fungi</taxon>
        <taxon>Dikarya</taxon>
        <taxon>Basidiomycota</taxon>
        <taxon>Agaricomycotina</taxon>
        <taxon>Tremellomycetes</taxon>
        <taxon>Tremellales</taxon>
        <taxon>Cryptococcaceae</taxon>
        <taxon>Cryptococcus</taxon>
        <taxon>Cryptococcus gattii species complex</taxon>
    </lineage>
</organism>
<gene>
    <name evidence="3" type="ORF">CNBG_0666</name>
</gene>
<dbReference type="AlphaFoldDB" id="A0A095EBB4"/>
<dbReference type="PANTHER" id="PTHR41390:SF1">
    <property type="entry name" value="NADH-UBIQUINONE OXIDOREDUCTASE 213 KDA SUBUNIT"/>
    <property type="match status" value="1"/>
</dbReference>
<dbReference type="OMA" id="CMFLQLA"/>
<dbReference type="HOGENOM" id="CLU_083703_0_0_1"/>
<feature type="transmembrane region" description="Helical" evidence="2">
    <location>
        <begin position="23"/>
        <end position="45"/>
    </location>
</feature>
<keyword evidence="2" id="KW-1133">Transmembrane helix</keyword>
<dbReference type="OrthoDB" id="3366659at2759"/>
<keyword evidence="2" id="KW-0812">Transmembrane</keyword>
<dbReference type="Proteomes" id="UP000029445">
    <property type="component" value="Chromosome 2"/>
</dbReference>
<dbReference type="STRING" id="294750.A0A095EBB4"/>
<dbReference type="RefSeq" id="XP_062880813.1">
    <property type="nucleotide sequence ID" value="XM_063024743.1"/>
</dbReference>
<dbReference type="PANTHER" id="PTHR41390">
    <property type="entry name" value="CHROMOSOME 7, WHOLE GENOME SHOTGUN SEQUENCE"/>
    <property type="match status" value="1"/>
</dbReference>
<evidence type="ECO:0000256" key="1">
    <source>
        <dbReference type="SAM" id="MobiDB-lite"/>
    </source>
</evidence>
<evidence type="ECO:0000313" key="3">
    <source>
        <dbReference type="EMBL" id="KGB74828.1"/>
    </source>
</evidence>
<evidence type="ECO:0000313" key="4">
    <source>
        <dbReference type="Proteomes" id="UP000029445"/>
    </source>
</evidence>
<proteinExistence type="predicted"/>
<reference evidence="3 4" key="1">
    <citation type="journal article" date="2011" name="MBio">
        <title>Genome variation in Cryptococcus gattii, an emerging pathogen of immunocompetent hosts.</title>
        <authorList>
            <person name="D'Souza C.A."/>
            <person name="Kronstad J.W."/>
            <person name="Taylor G."/>
            <person name="Warren R."/>
            <person name="Yuen M."/>
            <person name="Hu G."/>
            <person name="Jung W.H."/>
            <person name="Sham A."/>
            <person name="Kidd S.E."/>
            <person name="Tangen K."/>
            <person name="Lee N."/>
            <person name="Zeilmaker T."/>
            <person name="Sawkins J."/>
            <person name="McVicker G."/>
            <person name="Shah S."/>
            <person name="Gnerre S."/>
            <person name="Griggs A."/>
            <person name="Zeng Q."/>
            <person name="Bartlett K."/>
            <person name="Li W."/>
            <person name="Wang X."/>
            <person name="Heitman J."/>
            <person name="Stajich J.E."/>
            <person name="Fraser J.A."/>
            <person name="Meyer W."/>
            <person name="Carter D."/>
            <person name="Schein J."/>
            <person name="Krzywinski M."/>
            <person name="Kwon-Chung K.J."/>
            <person name="Varma A."/>
            <person name="Wang J."/>
            <person name="Brunham R."/>
            <person name="Fyfe M."/>
            <person name="Ouellette B.F."/>
            <person name="Siddiqui A."/>
            <person name="Marra M."/>
            <person name="Jones S."/>
            <person name="Holt R."/>
            <person name="Birren B.W."/>
            <person name="Galagan J.E."/>
            <person name="Cuomo C.A."/>
        </authorList>
    </citation>
    <scope>NUCLEOTIDE SEQUENCE [LARGE SCALE GENOMIC DNA]</scope>
    <source>
        <strain evidence="3 4">R265</strain>
    </source>
</reference>
<keyword evidence="4" id="KW-1185">Reference proteome</keyword>
<name>A0A095EBB4_CRYD2</name>
<dbReference type="KEGG" id="cdeu:CNBG_0666"/>
<dbReference type="VEuPathDB" id="FungiDB:CNBG_0666"/>
<accession>A0A095EBB4</accession>
<feature type="compositionally biased region" description="Pro residues" evidence="1">
    <location>
        <begin position="206"/>
        <end position="215"/>
    </location>
</feature>
<evidence type="ECO:0000256" key="2">
    <source>
        <dbReference type="SAM" id="Phobius"/>
    </source>
</evidence>
<protein>
    <submittedName>
        <fullName evidence="3">Uncharacterized protein</fullName>
    </submittedName>
</protein>
<dbReference type="EMBL" id="CP025760">
    <property type="protein sequence ID" value="KGB74828.1"/>
    <property type="molecule type" value="Genomic_DNA"/>
</dbReference>